<dbReference type="Gene3D" id="1.25.40.20">
    <property type="entry name" value="Ankyrin repeat-containing domain"/>
    <property type="match status" value="1"/>
</dbReference>
<comment type="caution">
    <text evidence="5">The sequence shown here is derived from an EMBL/GenBank/DDBJ whole genome shotgun (WGS) entry which is preliminary data.</text>
</comment>
<keyword evidence="4" id="KW-0812">Transmembrane</keyword>
<sequence length="463" mass="51461">MDPRLFDAAFTGNVNALLELLQQDPLILHNVTLTASITPLHIAALIGHAEFAMAVMQYCPRFATEVNQQGLAPIHLASANGHWEIVRDMLVCKPDLALIKDKDGKNFLHTAATRGRIQVLREVFSTESAKELTSNGETILHLAVKHNQYQALETSIQLVNQHQIGNELFNAKDKDGNTILHLACARKEPLMVRLLVSDRTNLDVNVSNSEGLTPLDVIERSMISSNEDQEILKGAGAVLSGRVREKDSRHSTGEDVLGPVKNGMGLLAVLFGTECFQLGMNPPGGVWSEWATGTNPNSTFHTAAIDNDSCTYMDLWFGNFSILPKFVASSHLKVSEAYQHKPGQSISWEVQYSNFLQFNLYNTLCFFSSMLIIVLLSASAIFKKNLPSSPYLLWTIMFFSGNICYDGVCIRDVSSYNWNGGLQYPGSSYGCYCRHYLCWSYSCRDFSLQVNKLHTDSLVLSFS</sequence>
<evidence type="ECO:0000313" key="6">
    <source>
        <dbReference type="Proteomes" id="UP001314170"/>
    </source>
</evidence>
<dbReference type="InterPro" id="IPR002110">
    <property type="entry name" value="Ankyrin_rpt"/>
</dbReference>
<dbReference type="SUPFAM" id="SSF48403">
    <property type="entry name" value="Ankyrin repeat"/>
    <property type="match status" value="1"/>
</dbReference>
<name>A0AAV1S6D2_9ROSI</name>
<dbReference type="InterPro" id="IPR036770">
    <property type="entry name" value="Ankyrin_rpt-contain_sf"/>
</dbReference>
<gene>
    <name evidence="5" type="ORF">DCAF_LOCUS18465</name>
</gene>
<evidence type="ECO:0000256" key="3">
    <source>
        <dbReference type="PROSITE-ProRule" id="PRU00023"/>
    </source>
</evidence>
<keyword evidence="4" id="KW-1133">Transmembrane helix</keyword>
<reference evidence="5 6" key="1">
    <citation type="submission" date="2024-01" db="EMBL/GenBank/DDBJ databases">
        <authorList>
            <person name="Waweru B."/>
        </authorList>
    </citation>
    <scope>NUCLEOTIDE SEQUENCE [LARGE SCALE GENOMIC DNA]</scope>
</reference>
<dbReference type="SMART" id="SM00248">
    <property type="entry name" value="ANK"/>
    <property type="match status" value="5"/>
</dbReference>
<keyword evidence="4" id="KW-0472">Membrane</keyword>
<dbReference type="GO" id="GO:0005886">
    <property type="term" value="C:plasma membrane"/>
    <property type="evidence" value="ECO:0007669"/>
    <property type="project" value="TreeGrafter"/>
</dbReference>
<feature type="transmembrane region" description="Helical" evidence="4">
    <location>
        <begin position="360"/>
        <end position="382"/>
    </location>
</feature>
<proteinExistence type="predicted"/>
<keyword evidence="6" id="KW-1185">Reference proteome</keyword>
<dbReference type="Proteomes" id="UP001314170">
    <property type="component" value="Unassembled WGS sequence"/>
</dbReference>
<evidence type="ECO:0000256" key="2">
    <source>
        <dbReference type="ARBA" id="ARBA00023043"/>
    </source>
</evidence>
<accession>A0AAV1S6D2</accession>
<evidence type="ECO:0000256" key="4">
    <source>
        <dbReference type="SAM" id="Phobius"/>
    </source>
</evidence>
<dbReference type="PANTHER" id="PTHR24186">
    <property type="entry name" value="PROTEIN PHOSPHATASE 1 REGULATORY SUBUNIT"/>
    <property type="match status" value="1"/>
</dbReference>
<dbReference type="PROSITE" id="PS50297">
    <property type="entry name" value="ANK_REP_REGION"/>
    <property type="match status" value="1"/>
</dbReference>
<evidence type="ECO:0000256" key="1">
    <source>
        <dbReference type="ARBA" id="ARBA00022737"/>
    </source>
</evidence>
<dbReference type="AlphaFoldDB" id="A0AAV1S6D2"/>
<protein>
    <submittedName>
        <fullName evidence="5">Uncharacterized protein</fullName>
    </submittedName>
</protein>
<evidence type="ECO:0000313" key="5">
    <source>
        <dbReference type="EMBL" id="CAK7345803.1"/>
    </source>
</evidence>
<feature type="repeat" description="ANK" evidence="3">
    <location>
        <begin position="175"/>
        <end position="207"/>
    </location>
</feature>
<dbReference type="PANTHER" id="PTHR24186:SF37">
    <property type="entry name" value="PGG DOMAIN-CONTAINING PROTEIN"/>
    <property type="match status" value="1"/>
</dbReference>
<keyword evidence="2 3" id="KW-0040">ANK repeat</keyword>
<organism evidence="5 6">
    <name type="scientific">Dovyalis caffra</name>
    <dbReference type="NCBI Taxonomy" id="77055"/>
    <lineage>
        <taxon>Eukaryota</taxon>
        <taxon>Viridiplantae</taxon>
        <taxon>Streptophyta</taxon>
        <taxon>Embryophyta</taxon>
        <taxon>Tracheophyta</taxon>
        <taxon>Spermatophyta</taxon>
        <taxon>Magnoliopsida</taxon>
        <taxon>eudicotyledons</taxon>
        <taxon>Gunneridae</taxon>
        <taxon>Pentapetalae</taxon>
        <taxon>rosids</taxon>
        <taxon>fabids</taxon>
        <taxon>Malpighiales</taxon>
        <taxon>Salicaceae</taxon>
        <taxon>Flacourtieae</taxon>
        <taxon>Dovyalis</taxon>
    </lineage>
</organism>
<keyword evidence="1" id="KW-0677">Repeat</keyword>
<dbReference type="PROSITE" id="PS50088">
    <property type="entry name" value="ANK_REPEAT"/>
    <property type="match status" value="1"/>
</dbReference>
<dbReference type="EMBL" id="CAWUPB010001168">
    <property type="protein sequence ID" value="CAK7345803.1"/>
    <property type="molecule type" value="Genomic_DNA"/>
</dbReference>
<dbReference type="Pfam" id="PF12796">
    <property type="entry name" value="Ank_2"/>
    <property type="match status" value="1"/>
</dbReference>
<dbReference type="Pfam" id="PF13857">
    <property type="entry name" value="Ank_5"/>
    <property type="match status" value="1"/>
</dbReference>